<reference evidence="1 2" key="1">
    <citation type="submission" date="2018-12" db="EMBL/GenBank/DDBJ databases">
        <authorList>
            <person name="Sun L."/>
            <person name="Chen Z."/>
        </authorList>
    </citation>
    <scope>NUCLEOTIDE SEQUENCE [LARGE SCALE GENOMIC DNA]</scope>
    <source>
        <strain evidence="1 2">DSM 15890</strain>
    </source>
</reference>
<dbReference type="Pfam" id="PF14398">
    <property type="entry name" value="ATPgrasp_YheCD"/>
    <property type="match status" value="1"/>
</dbReference>
<keyword evidence="2" id="KW-1185">Reference proteome</keyword>
<dbReference type="InterPro" id="IPR026838">
    <property type="entry name" value="YheC/D"/>
</dbReference>
<dbReference type="EMBL" id="RZNY01000001">
    <property type="protein sequence ID" value="RUT48695.1"/>
    <property type="molecule type" value="Genomic_DNA"/>
</dbReference>
<comment type="caution">
    <text evidence="1">The sequence shown here is derived from an EMBL/GenBank/DDBJ whole genome shotgun (WGS) entry which is preliminary data.</text>
</comment>
<dbReference type="AlphaFoldDB" id="A0A3S1DNW0"/>
<proteinExistence type="predicted"/>
<evidence type="ECO:0000313" key="2">
    <source>
        <dbReference type="Proteomes" id="UP000279446"/>
    </source>
</evidence>
<name>A0A3S1DNW0_9BACL</name>
<dbReference type="GO" id="GO:0005524">
    <property type="term" value="F:ATP binding"/>
    <property type="evidence" value="ECO:0007669"/>
    <property type="project" value="InterPro"/>
</dbReference>
<protein>
    <submittedName>
        <fullName evidence="1">YheC/YheD family protein</fullName>
    </submittedName>
</protein>
<dbReference type="Proteomes" id="UP000279446">
    <property type="component" value="Unassembled WGS sequence"/>
</dbReference>
<evidence type="ECO:0000313" key="1">
    <source>
        <dbReference type="EMBL" id="RUT48695.1"/>
    </source>
</evidence>
<dbReference type="RefSeq" id="WP_127190289.1">
    <property type="nucleotide sequence ID" value="NZ_RZNY01000001.1"/>
</dbReference>
<gene>
    <name evidence="1" type="ORF">EJP82_01805</name>
</gene>
<sequence length="221" mass="24833">MAGRQLANKWLKTEALLSNGSVAPHIPQTRMYDAEQLKRMIHQFGMVVIKPIHGGGGYGVIKVSYDRGVYSFTYMSRRRAFGNFETMFKALGRAKVGRKYIIQQGIHLARIGGRPIDYRVKVAKQQDGSWMYRAMVGRLARPGLFVTNLCKGGTLLSAREGLSRSLRSKVARTKRREMRNLTNTCIGILESSFPGIGELGFDYGIDNGGKIWIFEVNTRPQ</sequence>
<dbReference type="OrthoDB" id="7869153at2"/>
<dbReference type="InterPro" id="IPR013815">
    <property type="entry name" value="ATP_grasp_subdomain_1"/>
</dbReference>
<accession>A0A3S1DNW0</accession>
<dbReference type="Gene3D" id="3.30.1490.20">
    <property type="entry name" value="ATP-grasp fold, A domain"/>
    <property type="match status" value="1"/>
</dbReference>
<dbReference type="SUPFAM" id="SSF56059">
    <property type="entry name" value="Glutathione synthetase ATP-binding domain-like"/>
    <property type="match status" value="1"/>
</dbReference>
<organism evidence="1 2">
    <name type="scientific">Paenibacillus anaericanus</name>
    <dbReference type="NCBI Taxonomy" id="170367"/>
    <lineage>
        <taxon>Bacteria</taxon>
        <taxon>Bacillati</taxon>
        <taxon>Bacillota</taxon>
        <taxon>Bacilli</taxon>
        <taxon>Bacillales</taxon>
        <taxon>Paenibacillaceae</taxon>
        <taxon>Paenibacillus</taxon>
    </lineage>
</organism>